<protein>
    <submittedName>
        <fullName evidence="4">Sulfurtransferase</fullName>
    </submittedName>
</protein>
<proteinExistence type="predicted"/>
<dbReference type="OrthoDB" id="9770030at2"/>
<dbReference type="Pfam" id="PF00581">
    <property type="entry name" value="Rhodanese"/>
    <property type="match status" value="2"/>
</dbReference>
<dbReference type="SUPFAM" id="SSF52821">
    <property type="entry name" value="Rhodanese/Cell cycle control phosphatase"/>
    <property type="match status" value="2"/>
</dbReference>
<sequence length="268" mass="30488">MGTVFVSAEEAANGRLIDARFHLAEKDRGKQEFREGHIKGAIYWDLEENLSDMAKKEGRHPMPSKEQLQNLFEVSGLTYEDQIYIYDQGGEPFAARAWWMLKFANFPNVYIVNGGFQALKEAGLQVTDEVKEFQRSKLSLDWNEAIFAARNDVKKVVDGLDKATLLDARAGERYRGEHEAIDKVAGHIPTAKNFDWEQLKQDSELHGNAKLRETFDKEENIIVYCGSGVTASPLYAVLADLGYHHLRLYVGSYSDWILEHEIETGENK</sequence>
<dbReference type="InterPro" id="IPR045078">
    <property type="entry name" value="TST/MPST-like"/>
</dbReference>
<evidence type="ECO:0000259" key="3">
    <source>
        <dbReference type="PROSITE" id="PS50206"/>
    </source>
</evidence>
<dbReference type="GO" id="GO:0004792">
    <property type="term" value="F:thiosulfate-cyanide sulfurtransferase activity"/>
    <property type="evidence" value="ECO:0007669"/>
    <property type="project" value="TreeGrafter"/>
</dbReference>
<dbReference type="RefSeq" id="WP_118876046.1">
    <property type="nucleotide sequence ID" value="NZ_QWEI01000003.1"/>
</dbReference>
<dbReference type="PROSITE" id="PS50206">
    <property type="entry name" value="RHODANESE_3"/>
    <property type="match status" value="2"/>
</dbReference>
<dbReference type="CDD" id="cd01449">
    <property type="entry name" value="TST_Repeat_2"/>
    <property type="match status" value="1"/>
</dbReference>
<reference evidence="4 5" key="1">
    <citation type="submission" date="2018-08" db="EMBL/GenBank/DDBJ databases">
        <title>Lysinibacillus sp. YLB-03 draft genome sequence.</title>
        <authorList>
            <person name="Yu L."/>
        </authorList>
    </citation>
    <scope>NUCLEOTIDE SEQUENCE [LARGE SCALE GENOMIC DNA]</scope>
    <source>
        <strain evidence="4 5">YLB-03</strain>
    </source>
</reference>
<dbReference type="InterPro" id="IPR001763">
    <property type="entry name" value="Rhodanese-like_dom"/>
</dbReference>
<dbReference type="CDD" id="cd01448">
    <property type="entry name" value="TST_Repeat_1"/>
    <property type="match status" value="1"/>
</dbReference>
<comment type="caution">
    <text evidence="4">The sequence shown here is derived from an EMBL/GenBank/DDBJ whole genome shotgun (WGS) entry which is preliminary data.</text>
</comment>
<dbReference type="InterPro" id="IPR036873">
    <property type="entry name" value="Rhodanese-like_dom_sf"/>
</dbReference>
<dbReference type="PANTHER" id="PTHR11364:SF27">
    <property type="entry name" value="SULFURTRANSFERASE"/>
    <property type="match status" value="1"/>
</dbReference>
<evidence type="ECO:0000313" key="4">
    <source>
        <dbReference type="EMBL" id="RHW37660.1"/>
    </source>
</evidence>
<organism evidence="4 5">
    <name type="scientific">Ureibacillus yapensis</name>
    <dbReference type="NCBI Taxonomy" id="2304605"/>
    <lineage>
        <taxon>Bacteria</taxon>
        <taxon>Bacillati</taxon>
        <taxon>Bacillota</taxon>
        <taxon>Bacilli</taxon>
        <taxon>Bacillales</taxon>
        <taxon>Caryophanaceae</taxon>
        <taxon>Ureibacillus</taxon>
    </lineage>
</organism>
<dbReference type="Gene3D" id="3.40.250.10">
    <property type="entry name" value="Rhodanese-like domain"/>
    <property type="match status" value="2"/>
</dbReference>
<dbReference type="SMART" id="SM00450">
    <property type="entry name" value="RHOD"/>
    <property type="match status" value="2"/>
</dbReference>
<keyword evidence="2" id="KW-0677">Repeat</keyword>
<dbReference type="AlphaFoldDB" id="A0A396SP75"/>
<name>A0A396SP75_9BACL</name>
<dbReference type="EMBL" id="QWEI01000003">
    <property type="protein sequence ID" value="RHW37660.1"/>
    <property type="molecule type" value="Genomic_DNA"/>
</dbReference>
<keyword evidence="1 4" id="KW-0808">Transferase</keyword>
<gene>
    <name evidence="4" type="ORF">D1B33_09040</name>
</gene>
<evidence type="ECO:0000256" key="2">
    <source>
        <dbReference type="ARBA" id="ARBA00022737"/>
    </source>
</evidence>
<feature type="domain" description="Rhodanese" evidence="3">
    <location>
        <begin position="159"/>
        <end position="262"/>
    </location>
</feature>
<accession>A0A396SP75</accession>
<dbReference type="PANTHER" id="PTHR11364">
    <property type="entry name" value="THIOSULFATE SULFERTANSFERASE"/>
    <property type="match status" value="1"/>
</dbReference>
<dbReference type="Proteomes" id="UP000265692">
    <property type="component" value="Unassembled WGS sequence"/>
</dbReference>
<keyword evidence="5" id="KW-1185">Reference proteome</keyword>
<feature type="domain" description="Rhodanese" evidence="3">
    <location>
        <begin position="10"/>
        <end position="128"/>
    </location>
</feature>
<evidence type="ECO:0000313" key="5">
    <source>
        <dbReference type="Proteomes" id="UP000265692"/>
    </source>
</evidence>
<evidence type="ECO:0000256" key="1">
    <source>
        <dbReference type="ARBA" id="ARBA00022679"/>
    </source>
</evidence>